<dbReference type="InterPro" id="IPR013785">
    <property type="entry name" value="Aldolase_TIM"/>
</dbReference>
<evidence type="ECO:0000256" key="3">
    <source>
        <dbReference type="ARBA" id="ARBA00005133"/>
    </source>
</evidence>
<evidence type="ECO:0000256" key="13">
    <source>
        <dbReference type="RuleBase" id="RU003657"/>
    </source>
</evidence>
<dbReference type="InterPro" id="IPR011060">
    <property type="entry name" value="RibuloseP-bd_barrel"/>
</dbReference>
<dbReference type="FunFam" id="3.20.20.70:FF:000009">
    <property type="entry name" value="1-(5-phosphoribosyl)-5-[(5-phosphoribosylamino)methylideneamino] imidazole-4-carboxamide isomerase"/>
    <property type="match status" value="1"/>
</dbReference>
<dbReference type="GO" id="GO:0003949">
    <property type="term" value="F:1-(5-phosphoribosyl)-5-[(5-phosphoribosylamino)methylideneamino]imidazole-4-carboxamide isomerase activity"/>
    <property type="evidence" value="ECO:0007669"/>
    <property type="project" value="UniProtKB-UniRule"/>
</dbReference>
<feature type="active site" description="Proton donor" evidence="12">
    <location>
        <position position="131"/>
    </location>
</feature>
<dbReference type="CDD" id="cd04732">
    <property type="entry name" value="HisA"/>
    <property type="match status" value="1"/>
</dbReference>
<dbReference type="HAMAP" id="MF_01014">
    <property type="entry name" value="HisA"/>
    <property type="match status" value="1"/>
</dbReference>
<dbReference type="SUPFAM" id="SSF51366">
    <property type="entry name" value="Ribulose-phoshate binding barrel"/>
    <property type="match status" value="1"/>
</dbReference>
<dbReference type="GO" id="GO:0000162">
    <property type="term" value="P:L-tryptophan biosynthetic process"/>
    <property type="evidence" value="ECO:0007669"/>
    <property type="project" value="TreeGrafter"/>
</dbReference>
<reference evidence="15 16" key="1">
    <citation type="submission" date="2018-04" db="EMBL/GenBank/DDBJ databases">
        <title>Genomic Encyclopedia of Archaeal and Bacterial Type Strains, Phase II (KMG-II): from individual species to whole genera.</title>
        <authorList>
            <person name="Goeker M."/>
        </authorList>
    </citation>
    <scope>NUCLEOTIDE SEQUENCE [LARGE SCALE GENOMIC DNA]</scope>
    <source>
        <strain evidence="15 16">DSM 45169</strain>
    </source>
</reference>
<dbReference type="Proteomes" id="UP000241639">
    <property type="component" value="Unassembled WGS sequence"/>
</dbReference>
<feature type="active site" description="Proton acceptor" evidence="12">
    <location>
        <position position="10"/>
    </location>
</feature>
<dbReference type="GO" id="GO:0005737">
    <property type="term" value="C:cytoplasm"/>
    <property type="evidence" value="ECO:0007669"/>
    <property type="project" value="UniProtKB-SubCell"/>
</dbReference>
<dbReference type="InterPro" id="IPR023016">
    <property type="entry name" value="HisA/PriA"/>
</dbReference>
<evidence type="ECO:0000256" key="14">
    <source>
        <dbReference type="RuleBase" id="RU003658"/>
    </source>
</evidence>
<evidence type="ECO:0000256" key="9">
    <source>
        <dbReference type="ARBA" id="ARBA00023102"/>
    </source>
</evidence>
<comment type="pathway">
    <text evidence="3 12 14">Amino-acid biosynthesis; L-histidine biosynthesis; L-histidine from 5-phospho-alpha-D-ribose 1-diphosphate: step 4/9.</text>
</comment>
<protein>
    <recommendedName>
        <fullName evidence="6 12">1-(5-phosphoribosyl)-5-[(5-phosphoribosylamino)methylideneamino] imidazole-4-carboxamide isomerase</fullName>
        <ecNumber evidence="5 12">5.3.1.16</ecNumber>
    </recommendedName>
    <alternativeName>
        <fullName evidence="11 12">Phosphoribosylformimino-5-aminoimidazole carboxamide ribotide isomerase</fullName>
    </alternativeName>
</protein>
<evidence type="ECO:0000256" key="6">
    <source>
        <dbReference type="ARBA" id="ARBA00018464"/>
    </source>
</evidence>
<comment type="similarity">
    <text evidence="4 12 13">Belongs to the HisA/HisF family.</text>
</comment>
<evidence type="ECO:0000313" key="16">
    <source>
        <dbReference type="Proteomes" id="UP000241639"/>
    </source>
</evidence>
<dbReference type="InterPro" id="IPR006062">
    <property type="entry name" value="His_biosynth"/>
</dbReference>
<dbReference type="InterPro" id="IPR044524">
    <property type="entry name" value="Isoase_HisA-like"/>
</dbReference>
<dbReference type="Gene3D" id="3.20.20.70">
    <property type="entry name" value="Aldolase class I"/>
    <property type="match status" value="1"/>
</dbReference>
<organism evidence="15 16">
    <name type="scientific">Desmospora activa DSM 45169</name>
    <dbReference type="NCBI Taxonomy" id="1121389"/>
    <lineage>
        <taxon>Bacteria</taxon>
        <taxon>Bacillati</taxon>
        <taxon>Bacillota</taxon>
        <taxon>Bacilli</taxon>
        <taxon>Bacillales</taxon>
        <taxon>Thermoactinomycetaceae</taxon>
        <taxon>Desmospora</taxon>
    </lineage>
</organism>
<dbReference type="InterPro" id="IPR006063">
    <property type="entry name" value="HisA_bact_arch"/>
</dbReference>
<dbReference type="UniPathway" id="UPA00031">
    <property type="reaction ID" value="UER00009"/>
</dbReference>
<dbReference type="PANTHER" id="PTHR43090">
    <property type="entry name" value="1-(5-PHOSPHORIBOSYL)-5-[(5-PHOSPHORIBOSYLAMINO)METHYLIDENEAMINO] IMIDAZOLE-4-CARBOXAMIDE ISOMERASE"/>
    <property type="match status" value="1"/>
</dbReference>
<keyword evidence="10 12" id="KW-0413">Isomerase</keyword>
<evidence type="ECO:0000256" key="11">
    <source>
        <dbReference type="ARBA" id="ARBA00030547"/>
    </source>
</evidence>
<evidence type="ECO:0000256" key="10">
    <source>
        <dbReference type="ARBA" id="ARBA00023235"/>
    </source>
</evidence>
<dbReference type="Pfam" id="PF00977">
    <property type="entry name" value="His_biosynth"/>
    <property type="match status" value="1"/>
</dbReference>
<sequence length="247" mass="26103">MTFTLYPAIDLRGGNCVRLFQGDYARETVYDTDPVAVVRRFVDQGAEWLHVVDLDAARTGVAANLEVIKKMAAAAPCPLQVGGGVRDMERLRQLLDAGVQRVVIGSAAVDNPAFVKEALASFGDRIAVGLDARDGMVATHGWLDTSNVPVERLANEMAALGAETFIFTDIARDGTLSGPNVDAIRFLAQACGRQVIASGGVRSSADLTELARYAKDGVAGAIVGKALYTGAIRLKEALQAVEKEAGV</sequence>
<dbReference type="RefSeq" id="WP_107727956.1">
    <property type="nucleotide sequence ID" value="NZ_PZZP01000002.1"/>
</dbReference>
<dbReference type="OrthoDB" id="9807749at2"/>
<comment type="caution">
    <text evidence="15">The sequence shown here is derived from an EMBL/GenBank/DDBJ whole genome shotgun (WGS) entry which is preliminary data.</text>
</comment>
<evidence type="ECO:0000256" key="4">
    <source>
        <dbReference type="ARBA" id="ARBA00009667"/>
    </source>
</evidence>
<evidence type="ECO:0000256" key="8">
    <source>
        <dbReference type="ARBA" id="ARBA00022605"/>
    </source>
</evidence>
<evidence type="ECO:0000256" key="1">
    <source>
        <dbReference type="ARBA" id="ARBA00000901"/>
    </source>
</evidence>
<keyword evidence="9 12" id="KW-0368">Histidine biosynthesis</keyword>
<dbReference type="GO" id="GO:0000105">
    <property type="term" value="P:L-histidine biosynthetic process"/>
    <property type="evidence" value="ECO:0007669"/>
    <property type="project" value="UniProtKB-UniRule"/>
</dbReference>
<dbReference type="EMBL" id="PZZP01000002">
    <property type="protein sequence ID" value="PTM56635.1"/>
    <property type="molecule type" value="Genomic_DNA"/>
</dbReference>
<dbReference type="NCBIfam" id="TIGR00007">
    <property type="entry name" value="1-(5-phosphoribosyl)-5-[(5-phosphoribosylamino)methylideneamino]imidazole-4-carboxamide isomerase"/>
    <property type="match status" value="1"/>
</dbReference>
<comment type="subcellular location">
    <subcellularLocation>
        <location evidence="2 12 14">Cytoplasm</location>
    </subcellularLocation>
</comment>
<keyword evidence="8 12" id="KW-0028">Amino-acid biosynthesis</keyword>
<evidence type="ECO:0000256" key="7">
    <source>
        <dbReference type="ARBA" id="ARBA00022490"/>
    </source>
</evidence>
<evidence type="ECO:0000313" key="15">
    <source>
        <dbReference type="EMBL" id="PTM56635.1"/>
    </source>
</evidence>
<comment type="catalytic activity">
    <reaction evidence="1 12 14">
        <text>1-(5-phospho-beta-D-ribosyl)-5-[(5-phospho-beta-D-ribosylamino)methylideneamino]imidazole-4-carboxamide = 5-[(5-phospho-1-deoxy-D-ribulos-1-ylimino)methylamino]-1-(5-phospho-beta-D-ribosyl)imidazole-4-carboxamide</text>
        <dbReference type="Rhea" id="RHEA:15469"/>
        <dbReference type="ChEBI" id="CHEBI:58435"/>
        <dbReference type="ChEBI" id="CHEBI:58525"/>
        <dbReference type="EC" id="5.3.1.16"/>
    </reaction>
</comment>
<dbReference type="AlphaFoldDB" id="A0A2T4Z451"/>
<evidence type="ECO:0000256" key="5">
    <source>
        <dbReference type="ARBA" id="ARBA00012550"/>
    </source>
</evidence>
<dbReference type="PANTHER" id="PTHR43090:SF2">
    <property type="entry name" value="1-(5-PHOSPHORIBOSYL)-5-[(5-PHOSPHORIBOSYLAMINO)METHYLIDENEAMINO] IMIDAZOLE-4-CARBOXAMIDE ISOMERASE"/>
    <property type="match status" value="1"/>
</dbReference>
<keyword evidence="7 12" id="KW-0963">Cytoplasm</keyword>
<evidence type="ECO:0000256" key="12">
    <source>
        <dbReference type="HAMAP-Rule" id="MF_01014"/>
    </source>
</evidence>
<proteinExistence type="inferred from homology"/>
<evidence type="ECO:0000256" key="2">
    <source>
        <dbReference type="ARBA" id="ARBA00004496"/>
    </source>
</evidence>
<dbReference type="EC" id="5.3.1.16" evidence="5 12"/>
<name>A0A2T4Z451_9BACL</name>
<keyword evidence="16" id="KW-1185">Reference proteome</keyword>
<accession>A0A2T4Z451</accession>
<gene>
    <name evidence="12" type="primary">hisA</name>
    <name evidence="15" type="ORF">C8J48_2960</name>
</gene>